<dbReference type="PANTHER" id="PTHR30336">
    <property type="entry name" value="INNER MEMBRANE PROTEIN, PROBABLE PERMEASE"/>
    <property type="match status" value="1"/>
</dbReference>
<dbReference type="Gene3D" id="3.40.50.620">
    <property type="entry name" value="HUPs"/>
    <property type="match status" value="1"/>
</dbReference>
<dbReference type="Proteomes" id="UP000598360">
    <property type="component" value="Unassembled WGS sequence"/>
</dbReference>
<reference evidence="2" key="1">
    <citation type="submission" date="2020-10" db="EMBL/GenBank/DDBJ databases">
        <title>Diversity and distribution of actinomycetes associated with coral in the coast of Hainan.</title>
        <authorList>
            <person name="Li F."/>
        </authorList>
    </citation>
    <scope>NUCLEOTIDE SEQUENCE</scope>
    <source>
        <strain evidence="2">HNM0983</strain>
    </source>
</reference>
<gene>
    <name evidence="2" type="ORF">IQ251_16705</name>
</gene>
<dbReference type="InterPro" id="IPR003848">
    <property type="entry name" value="DUF218"/>
</dbReference>
<dbReference type="Pfam" id="PF02698">
    <property type="entry name" value="DUF218"/>
    <property type="match status" value="1"/>
</dbReference>
<name>A0A929BA33_9PSEU</name>
<dbReference type="GO" id="GO:0005886">
    <property type="term" value="C:plasma membrane"/>
    <property type="evidence" value="ECO:0007669"/>
    <property type="project" value="TreeGrafter"/>
</dbReference>
<feature type="domain" description="DUF218" evidence="1">
    <location>
        <begin position="54"/>
        <end position="159"/>
    </location>
</feature>
<dbReference type="CDD" id="cd06259">
    <property type="entry name" value="YdcF-like"/>
    <property type="match status" value="1"/>
</dbReference>
<dbReference type="InterPro" id="IPR051599">
    <property type="entry name" value="Cell_Envelope_Assoc"/>
</dbReference>
<protein>
    <submittedName>
        <fullName evidence="2">YdcF family protein</fullName>
    </submittedName>
</protein>
<dbReference type="EMBL" id="JADEYC010000032">
    <property type="protein sequence ID" value="MBE9376094.1"/>
    <property type="molecule type" value="Genomic_DNA"/>
</dbReference>
<evidence type="ECO:0000313" key="3">
    <source>
        <dbReference type="Proteomes" id="UP000598360"/>
    </source>
</evidence>
<dbReference type="AlphaFoldDB" id="A0A929BA33"/>
<sequence>MIVTDSHPGAGSPGPVPQQLRADVQTLWEYHRLDHEPKPVDVAIGLGSHDPGVPVHAAQLYARGLFDLIVFTGANAPTSLERFPRGEAVHYREIALDNGIPDEAILLEPDARNTGENIALTRDLLRERGVHVGSALLVSKPYQQRRALATARKLWPEVEFGCTAQPQTLDEHVQAVGDAERVISMLVGDTQRITSYARRGFAVEQDVPEPVQRAFARLVTAGYTRRLLPE</sequence>
<keyword evidence="3" id="KW-1185">Reference proteome</keyword>
<evidence type="ECO:0000259" key="1">
    <source>
        <dbReference type="Pfam" id="PF02698"/>
    </source>
</evidence>
<accession>A0A929BA33</accession>
<organism evidence="2 3">
    <name type="scientific">Saccharopolyspora montiporae</name>
    <dbReference type="NCBI Taxonomy" id="2781240"/>
    <lineage>
        <taxon>Bacteria</taxon>
        <taxon>Bacillati</taxon>
        <taxon>Actinomycetota</taxon>
        <taxon>Actinomycetes</taxon>
        <taxon>Pseudonocardiales</taxon>
        <taxon>Pseudonocardiaceae</taxon>
        <taxon>Saccharopolyspora</taxon>
    </lineage>
</organism>
<dbReference type="InterPro" id="IPR014729">
    <property type="entry name" value="Rossmann-like_a/b/a_fold"/>
</dbReference>
<proteinExistence type="predicted"/>
<comment type="caution">
    <text evidence="2">The sequence shown here is derived from an EMBL/GenBank/DDBJ whole genome shotgun (WGS) entry which is preliminary data.</text>
</comment>
<dbReference type="RefSeq" id="WP_193929542.1">
    <property type="nucleotide sequence ID" value="NZ_JADEYC010000032.1"/>
</dbReference>
<evidence type="ECO:0000313" key="2">
    <source>
        <dbReference type="EMBL" id="MBE9376094.1"/>
    </source>
</evidence>
<dbReference type="PANTHER" id="PTHR30336:SF20">
    <property type="entry name" value="DUF218 DOMAIN-CONTAINING PROTEIN"/>
    <property type="match status" value="1"/>
</dbReference>